<reference evidence="1 2" key="1">
    <citation type="submission" date="2021-08" db="EMBL/GenBank/DDBJ databases">
        <title>Draft Genome Sequence of Phanerochaete sordida strain YK-624.</title>
        <authorList>
            <person name="Mori T."/>
            <person name="Dohra H."/>
            <person name="Suzuki T."/>
            <person name="Kawagishi H."/>
            <person name="Hirai H."/>
        </authorList>
    </citation>
    <scope>NUCLEOTIDE SEQUENCE [LARGE SCALE GENOMIC DNA]</scope>
    <source>
        <strain evidence="1 2">YK-624</strain>
    </source>
</reference>
<protein>
    <submittedName>
        <fullName evidence="1">Uncharacterized protein</fullName>
    </submittedName>
</protein>
<accession>A0A9P3LBZ5</accession>
<gene>
    <name evidence="1" type="ORF">PsYK624_047010</name>
</gene>
<evidence type="ECO:0000313" key="2">
    <source>
        <dbReference type="Proteomes" id="UP000703269"/>
    </source>
</evidence>
<proteinExistence type="predicted"/>
<evidence type="ECO:0000313" key="1">
    <source>
        <dbReference type="EMBL" id="GJE88618.1"/>
    </source>
</evidence>
<dbReference type="EMBL" id="BPQB01000010">
    <property type="protein sequence ID" value="GJE88618.1"/>
    <property type="molecule type" value="Genomic_DNA"/>
</dbReference>
<name>A0A9P3LBZ5_9APHY</name>
<organism evidence="1 2">
    <name type="scientific">Phanerochaete sordida</name>
    <dbReference type="NCBI Taxonomy" id="48140"/>
    <lineage>
        <taxon>Eukaryota</taxon>
        <taxon>Fungi</taxon>
        <taxon>Dikarya</taxon>
        <taxon>Basidiomycota</taxon>
        <taxon>Agaricomycotina</taxon>
        <taxon>Agaricomycetes</taxon>
        <taxon>Polyporales</taxon>
        <taxon>Phanerochaetaceae</taxon>
        <taxon>Phanerochaete</taxon>
    </lineage>
</organism>
<keyword evidence="2" id="KW-1185">Reference proteome</keyword>
<dbReference type="Proteomes" id="UP000703269">
    <property type="component" value="Unassembled WGS sequence"/>
</dbReference>
<sequence length="77" mass="8446">MCTSQPCRHSAFTGKCRSAQQTPLTTLQALDKLPQAAVNATPETPSRLIHLRLRRTLLRIMHGVALGEARNQATPVN</sequence>
<dbReference type="AlphaFoldDB" id="A0A9P3LBZ5"/>
<comment type="caution">
    <text evidence="1">The sequence shown here is derived from an EMBL/GenBank/DDBJ whole genome shotgun (WGS) entry which is preliminary data.</text>
</comment>